<dbReference type="EMBL" id="JAMOIM010000003">
    <property type="protein sequence ID" value="MCW6507673.1"/>
    <property type="molecule type" value="Genomic_DNA"/>
</dbReference>
<dbReference type="RefSeq" id="WP_282584035.1">
    <property type="nucleotide sequence ID" value="NZ_JAMOIM010000003.1"/>
</dbReference>
<evidence type="ECO:0000313" key="2">
    <source>
        <dbReference type="EMBL" id="MCW6507673.1"/>
    </source>
</evidence>
<evidence type="ECO:0000313" key="3">
    <source>
        <dbReference type="Proteomes" id="UP001165667"/>
    </source>
</evidence>
<evidence type="ECO:0000256" key="1">
    <source>
        <dbReference type="SAM" id="MobiDB-lite"/>
    </source>
</evidence>
<feature type="compositionally biased region" description="Gly residues" evidence="1">
    <location>
        <begin position="42"/>
        <end position="53"/>
    </location>
</feature>
<sequence>MPRLLQPECIAVRGRNAADAGEGGEHGGDFGASATALPEAGCDGGGLERGGRV</sequence>
<organism evidence="2 3">
    <name type="scientific">Lichenifustis flavocetrariae</name>
    <dbReference type="NCBI Taxonomy" id="2949735"/>
    <lineage>
        <taxon>Bacteria</taxon>
        <taxon>Pseudomonadati</taxon>
        <taxon>Pseudomonadota</taxon>
        <taxon>Alphaproteobacteria</taxon>
        <taxon>Hyphomicrobiales</taxon>
        <taxon>Lichenihabitantaceae</taxon>
        <taxon>Lichenifustis</taxon>
    </lineage>
</organism>
<accession>A0AA41YZD2</accession>
<dbReference type="AlphaFoldDB" id="A0AA41YZD2"/>
<protein>
    <submittedName>
        <fullName evidence="2">Uncharacterized protein</fullName>
    </submittedName>
</protein>
<comment type="caution">
    <text evidence="2">The sequence shown here is derived from an EMBL/GenBank/DDBJ whole genome shotgun (WGS) entry which is preliminary data.</text>
</comment>
<name>A0AA41YZD2_9HYPH</name>
<dbReference type="Proteomes" id="UP001165667">
    <property type="component" value="Unassembled WGS sequence"/>
</dbReference>
<reference evidence="2" key="1">
    <citation type="submission" date="2022-05" db="EMBL/GenBank/DDBJ databases">
        <authorList>
            <person name="Pankratov T."/>
        </authorList>
    </citation>
    <scope>NUCLEOTIDE SEQUENCE</scope>
    <source>
        <strain evidence="2">BP6-180914</strain>
    </source>
</reference>
<keyword evidence="3" id="KW-1185">Reference proteome</keyword>
<feature type="region of interest" description="Disordered" evidence="1">
    <location>
        <begin position="16"/>
        <end position="53"/>
    </location>
</feature>
<proteinExistence type="predicted"/>
<gene>
    <name evidence="2" type="ORF">M8523_06510</name>
</gene>